<keyword evidence="1" id="KW-0472">Membrane</keyword>
<name>A0AAD7AQL5_9AGAR</name>
<sequence>MASVTPFNAAATLGAFEISALVSYVLLGLAITQTYIYYRRFPDDSLKIKALVAFVCLSEVAHAICLGHALYALTISDYGQPEHVFIAPRSLPALIFLSGLVAASVEAFFSFRIYVLSKKVYIPISSWIMSILCLVGASVIFSVRLDKIIHLGSRSKGLLIALWSVAAVNDLTVTTTLLVILVRERSNAYKRTVALLDKLIMYTIESGILISASSIATLICVSKFILIFKFTT</sequence>
<keyword evidence="3" id="KW-1185">Reference proteome</keyword>
<comment type="caution">
    <text evidence="2">The sequence shown here is derived from an EMBL/GenBank/DDBJ whole genome shotgun (WGS) entry which is preliminary data.</text>
</comment>
<keyword evidence="1" id="KW-0812">Transmembrane</keyword>
<evidence type="ECO:0000313" key="3">
    <source>
        <dbReference type="Proteomes" id="UP001218218"/>
    </source>
</evidence>
<dbReference type="PANTHER" id="PTHR40465">
    <property type="entry name" value="CHROMOSOME 1, WHOLE GENOME SHOTGUN SEQUENCE"/>
    <property type="match status" value="1"/>
</dbReference>
<dbReference type="PANTHER" id="PTHR40465:SF1">
    <property type="entry name" value="DUF6534 DOMAIN-CONTAINING PROTEIN"/>
    <property type="match status" value="1"/>
</dbReference>
<evidence type="ECO:0000256" key="1">
    <source>
        <dbReference type="SAM" id="Phobius"/>
    </source>
</evidence>
<accession>A0AAD7AQL5</accession>
<dbReference type="EMBL" id="JARIHO010000002">
    <property type="protein sequence ID" value="KAJ7366206.1"/>
    <property type="molecule type" value="Genomic_DNA"/>
</dbReference>
<keyword evidence="1" id="KW-1133">Transmembrane helix</keyword>
<proteinExistence type="predicted"/>
<feature type="transmembrane region" description="Helical" evidence="1">
    <location>
        <begin position="50"/>
        <end position="73"/>
    </location>
</feature>
<gene>
    <name evidence="2" type="ORF">DFH08DRAFT_948250</name>
</gene>
<dbReference type="Proteomes" id="UP001218218">
    <property type="component" value="Unassembled WGS sequence"/>
</dbReference>
<feature type="transmembrane region" description="Helical" evidence="1">
    <location>
        <begin position="202"/>
        <end position="228"/>
    </location>
</feature>
<evidence type="ECO:0000313" key="2">
    <source>
        <dbReference type="EMBL" id="KAJ7366206.1"/>
    </source>
</evidence>
<feature type="transmembrane region" description="Helical" evidence="1">
    <location>
        <begin position="20"/>
        <end position="38"/>
    </location>
</feature>
<dbReference type="AlphaFoldDB" id="A0AAD7AQL5"/>
<protein>
    <submittedName>
        <fullName evidence="2">Uncharacterized protein</fullName>
    </submittedName>
</protein>
<feature type="transmembrane region" description="Helical" evidence="1">
    <location>
        <begin position="157"/>
        <end position="182"/>
    </location>
</feature>
<organism evidence="2 3">
    <name type="scientific">Mycena albidolilacea</name>
    <dbReference type="NCBI Taxonomy" id="1033008"/>
    <lineage>
        <taxon>Eukaryota</taxon>
        <taxon>Fungi</taxon>
        <taxon>Dikarya</taxon>
        <taxon>Basidiomycota</taxon>
        <taxon>Agaricomycotina</taxon>
        <taxon>Agaricomycetes</taxon>
        <taxon>Agaricomycetidae</taxon>
        <taxon>Agaricales</taxon>
        <taxon>Marasmiineae</taxon>
        <taxon>Mycenaceae</taxon>
        <taxon>Mycena</taxon>
    </lineage>
</organism>
<feature type="transmembrane region" description="Helical" evidence="1">
    <location>
        <begin position="127"/>
        <end position="145"/>
    </location>
</feature>
<feature type="transmembrane region" description="Helical" evidence="1">
    <location>
        <begin position="93"/>
        <end position="115"/>
    </location>
</feature>
<reference evidence="2" key="1">
    <citation type="submission" date="2023-03" db="EMBL/GenBank/DDBJ databases">
        <title>Massive genome expansion in bonnet fungi (Mycena s.s.) driven by repeated elements and novel gene families across ecological guilds.</title>
        <authorList>
            <consortium name="Lawrence Berkeley National Laboratory"/>
            <person name="Harder C.B."/>
            <person name="Miyauchi S."/>
            <person name="Viragh M."/>
            <person name="Kuo A."/>
            <person name="Thoen E."/>
            <person name="Andreopoulos B."/>
            <person name="Lu D."/>
            <person name="Skrede I."/>
            <person name="Drula E."/>
            <person name="Henrissat B."/>
            <person name="Morin E."/>
            <person name="Kohler A."/>
            <person name="Barry K."/>
            <person name="LaButti K."/>
            <person name="Morin E."/>
            <person name="Salamov A."/>
            <person name="Lipzen A."/>
            <person name="Mereny Z."/>
            <person name="Hegedus B."/>
            <person name="Baldrian P."/>
            <person name="Stursova M."/>
            <person name="Weitz H."/>
            <person name="Taylor A."/>
            <person name="Grigoriev I.V."/>
            <person name="Nagy L.G."/>
            <person name="Martin F."/>
            <person name="Kauserud H."/>
        </authorList>
    </citation>
    <scope>NUCLEOTIDE SEQUENCE</scope>
    <source>
        <strain evidence="2">CBHHK002</strain>
    </source>
</reference>